<evidence type="ECO:0000259" key="1">
    <source>
        <dbReference type="Pfam" id="PF13649"/>
    </source>
</evidence>
<dbReference type="RefSeq" id="WP_167738569.1">
    <property type="nucleotide sequence ID" value="NZ_FNFU01000007.1"/>
</dbReference>
<reference evidence="2 3" key="1">
    <citation type="submission" date="2016-10" db="EMBL/GenBank/DDBJ databases">
        <authorList>
            <person name="de Groot N.N."/>
        </authorList>
    </citation>
    <scope>NUCLEOTIDE SEQUENCE [LARGE SCALE GENOMIC DNA]</scope>
    <source>
        <strain evidence="2 3">CGMCC 1.5382</strain>
    </source>
</reference>
<organism evidence="2 3">
    <name type="scientific">Cryobacterium psychrotolerans</name>
    <dbReference type="NCBI Taxonomy" id="386301"/>
    <lineage>
        <taxon>Bacteria</taxon>
        <taxon>Bacillati</taxon>
        <taxon>Actinomycetota</taxon>
        <taxon>Actinomycetes</taxon>
        <taxon>Micrococcales</taxon>
        <taxon>Microbacteriaceae</taxon>
        <taxon>Cryobacterium</taxon>
    </lineage>
</organism>
<keyword evidence="2" id="KW-0489">Methyltransferase</keyword>
<evidence type="ECO:0000313" key="2">
    <source>
        <dbReference type="EMBL" id="SDK52139.1"/>
    </source>
</evidence>
<keyword evidence="2" id="KW-0808">Transferase</keyword>
<dbReference type="Proteomes" id="UP000198701">
    <property type="component" value="Unassembled WGS sequence"/>
</dbReference>
<accession>A0A1G9CKM3</accession>
<evidence type="ECO:0000313" key="3">
    <source>
        <dbReference type="Proteomes" id="UP000198701"/>
    </source>
</evidence>
<dbReference type="GO" id="GO:0008168">
    <property type="term" value="F:methyltransferase activity"/>
    <property type="evidence" value="ECO:0007669"/>
    <property type="project" value="UniProtKB-KW"/>
</dbReference>
<dbReference type="EMBL" id="FNFU01000007">
    <property type="protein sequence ID" value="SDK52139.1"/>
    <property type="molecule type" value="Genomic_DNA"/>
</dbReference>
<dbReference type="Pfam" id="PF13649">
    <property type="entry name" value="Methyltransf_25"/>
    <property type="match status" value="1"/>
</dbReference>
<protein>
    <submittedName>
        <fullName evidence="2">Methyltransferase domain-containing protein</fullName>
    </submittedName>
</protein>
<keyword evidence="3" id="KW-1185">Reference proteome</keyword>
<dbReference type="InterPro" id="IPR029063">
    <property type="entry name" value="SAM-dependent_MTases_sf"/>
</dbReference>
<dbReference type="Gene3D" id="3.40.50.150">
    <property type="entry name" value="Vaccinia Virus protein VP39"/>
    <property type="match status" value="1"/>
</dbReference>
<feature type="domain" description="Methyltransferase" evidence="1">
    <location>
        <begin position="334"/>
        <end position="381"/>
    </location>
</feature>
<dbReference type="AlphaFoldDB" id="A0A1G9CKM3"/>
<sequence length="511" mass="56115">MTFAVDGAPPSGSVDILIDGHRVWSTTPTDPDVYGRIRLHWPAALVPYMKGRATISVQDSGTGETIAGAVGQIGRSTSPLVVANDQGHWLAVNKWQRMGTSFEGDDSGIRGRLLTRSKVLVDQLEHLGYVACITGGTLLGAVRLGDILANDDDIDLSVLLTNSHPSDLSLDSYRLEDQLGDLGYIVVRHSNAHLQVTFLHDNGEIDCYVDIFSAFFRSDEEFCQPFHVRSNVPRTSITPVGSRELGGVSFPVPAVPEDWLASCYGPNWETPDPSFRFATPPATRRRFDSWFGSQDMNRVYWEEAHGRAADRRRAGGDALHVAELARLLPVGAPVVDLGCGSGINTEAIAAQGRDVIGVDYSFRALALARGSIAPDTVDLRYLNLYDRRRMLEFGAELVQSGRVWHVNLGQVLAGLTREGRENVFLLLRMVLREGAVAVATFDTSYAAWRYSADNPETWHLPVDWLRAEAGRQKLSVEIASTSSRRTKHGRRRTATVVLRLAAPSAQGKKDN</sequence>
<dbReference type="CDD" id="cd02440">
    <property type="entry name" value="AdoMet_MTases"/>
    <property type="match status" value="1"/>
</dbReference>
<gene>
    <name evidence="2" type="ORF">SAMN05216282_10788</name>
</gene>
<name>A0A1G9CKM3_9MICO</name>
<dbReference type="GO" id="GO:0032259">
    <property type="term" value="P:methylation"/>
    <property type="evidence" value="ECO:0007669"/>
    <property type="project" value="UniProtKB-KW"/>
</dbReference>
<dbReference type="SUPFAM" id="SSF53335">
    <property type="entry name" value="S-adenosyl-L-methionine-dependent methyltransferases"/>
    <property type="match status" value="1"/>
</dbReference>
<dbReference type="InterPro" id="IPR041698">
    <property type="entry name" value="Methyltransf_25"/>
</dbReference>
<dbReference type="STRING" id="386301.SAMN05216282_10788"/>
<proteinExistence type="predicted"/>